<dbReference type="OrthoDB" id="3786410at2759"/>
<dbReference type="Proteomes" id="UP001140562">
    <property type="component" value="Unassembled WGS sequence"/>
</dbReference>
<sequence length="311" mass="35667">MTPMVELVQTRPADGLFYFASGIDVRSIYPGPKPLDPMRKFLMNVAVSWWHAGWCENATSGHYHPEQLFDVVVGMVEARGYARDEALIKSTESATIYCTELRDMARKHQAVTDFIVPAALITSCSEFCKTALKQCWQRDNIQTIHIWNRDPKIFALYLQILYGQTLNLQLPETESATHHAGTDYITLFDIYVLAGFLQDQITTEVLSKYLWDALFTGDYTKRNLRSVLCAEAMHILYDGTMKGCAARKLVVDTFSHTNLAHVLSSDEVWPEEFTRELALKLYEEVDWKGGKWSNTDGLLWRLRKEDYFEAP</sequence>
<evidence type="ECO:0008006" key="3">
    <source>
        <dbReference type="Google" id="ProtNLM"/>
    </source>
</evidence>
<accession>A0A9W8X5X3</accession>
<comment type="caution">
    <text evidence="1">The sequence shown here is derived from an EMBL/GenBank/DDBJ whole genome shotgun (WGS) entry which is preliminary data.</text>
</comment>
<proteinExistence type="predicted"/>
<gene>
    <name evidence="1" type="ORF">N0V87_002074</name>
</gene>
<dbReference type="SUPFAM" id="SSF54695">
    <property type="entry name" value="POZ domain"/>
    <property type="match status" value="1"/>
</dbReference>
<name>A0A9W8X5X3_9PLEO</name>
<organism evidence="1 2">
    <name type="scientific">Didymella glomerata</name>
    <dbReference type="NCBI Taxonomy" id="749621"/>
    <lineage>
        <taxon>Eukaryota</taxon>
        <taxon>Fungi</taxon>
        <taxon>Dikarya</taxon>
        <taxon>Ascomycota</taxon>
        <taxon>Pezizomycotina</taxon>
        <taxon>Dothideomycetes</taxon>
        <taxon>Pleosporomycetidae</taxon>
        <taxon>Pleosporales</taxon>
        <taxon>Pleosporineae</taxon>
        <taxon>Didymellaceae</taxon>
        <taxon>Didymella</taxon>
    </lineage>
</organism>
<dbReference type="InterPro" id="IPR011333">
    <property type="entry name" value="SKP1/BTB/POZ_sf"/>
</dbReference>
<evidence type="ECO:0000313" key="1">
    <source>
        <dbReference type="EMBL" id="KAJ4341035.1"/>
    </source>
</evidence>
<protein>
    <recommendedName>
        <fullName evidence="3">BTB domain-containing protein</fullName>
    </recommendedName>
</protein>
<reference evidence="1" key="1">
    <citation type="submission" date="2022-10" db="EMBL/GenBank/DDBJ databases">
        <title>Tapping the CABI collections for fungal endophytes: first genome assemblies for Collariella, Neodidymelliopsis, Ascochyta clinopodiicola, Didymella pomorum, Didymosphaeria variabile, Neocosmospora piperis and Neocucurbitaria cava.</title>
        <authorList>
            <person name="Hill R."/>
        </authorList>
    </citation>
    <scope>NUCLEOTIDE SEQUENCE</scope>
    <source>
        <strain evidence="1">IMI 360193</strain>
    </source>
</reference>
<evidence type="ECO:0000313" key="2">
    <source>
        <dbReference type="Proteomes" id="UP001140562"/>
    </source>
</evidence>
<dbReference type="EMBL" id="JAPEUV010000013">
    <property type="protein sequence ID" value="KAJ4341035.1"/>
    <property type="molecule type" value="Genomic_DNA"/>
</dbReference>
<dbReference type="Gene3D" id="3.30.710.10">
    <property type="entry name" value="Potassium Channel Kv1.1, Chain A"/>
    <property type="match status" value="1"/>
</dbReference>
<keyword evidence="2" id="KW-1185">Reference proteome</keyword>
<dbReference type="AlphaFoldDB" id="A0A9W8X5X3"/>